<evidence type="ECO:0000313" key="5">
    <source>
        <dbReference type="Proteomes" id="UP000184603"/>
    </source>
</evidence>
<comment type="similarity">
    <text evidence="1">Belongs to the universal stress protein A family.</text>
</comment>
<protein>
    <submittedName>
        <fullName evidence="4">Nucleotide-binding universal stress protein, UspA family</fullName>
    </submittedName>
</protein>
<dbReference type="AlphaFoldDB" id="A0A1M7YDB2"/>
<evidence type="ECO:0000256" key="1">
    <source>
        <dbReference type="ARBA" id="ARBA00008791"/>
    </source>
</evidence>
<dbReference type="STRING" id="1121416.SAMN02745220_03555"/>
<dbReference type="PANTHER" id="PTHR46268">
    <property type="entry name" value="STRESS RESPONSE PROTEIN NHAX"/>
    <property type="match status" value="1"/>
</dbReference>
<evidence type="ECO:0000256" key="2">
    <source>
        <dbReference type="SAM" id="MobiDB-lite"/>
    </source>
</evidence>
<dbReference type="InterPro" id="IPR014729">
    <property type="entry name" value="Rossmann-like_a/b/a_fold"/>
</dbReference>
<reference evidence="4 5" key="1">
    <citation type="submission" date="2016-12" db="EMBL/GenBank/DDBJ databases">
        <authorList>
            <person name="Song W.-J."/>
            <person name="Kurnit D.M."/>
        </authorList>
    </citation>
    <scope>NUCLEOTIDE SEQUENCE [LARGE SCALE GENOMIC DNA]</scope>
    <source>
        <strain evidence="4 5">DSM 18488</strain>
    </source>
</reference>
<dbReference type="Pfam" id="PF00582">
    <property type="entry name" value="Usp"/>
    <property type="match status" value="1"/>
</dbReference>
<dbReference type="OrthoDB" id="5430193at2"/>
<proteinExistence type="inferred from homology"/>
<evidence type="ECO:0000313" key="4">
    <source>
        <dbReference type="EMBL" id="SHO50630.1"/>
    </source>
</evidence>
<dbReference type="Gene3D" id="3.40.50.620">
    <property type="entry name" value="HUPs"/>
    <property type="match status" value="2"/>
</dbReference>
<dbReference type="InterPro" id="IPR006016">
    <property type="entry name" value="UspA"/>
</dbReference>
<feature type="domain" description="UspA" evidence="3">
    <location>
        <begin position="2"/>
        <end position="144"/>
    </location>
</feature>
<accession>A0A1M7YDB2</accession>
<dbReference type="RefSeq" id="WP_073615014.1">
    <property type="nucleotide sequence ID" value="NZ_FRFE01000020.1"/>
</dbReference>
<feature type="region of interest" description="Disordered" evidence="2">
    <location>
        <begin position="48"/>
        <end position="70"/>
    </location>
</feature>
<keyword evidence="5" id="KW-1185">Reference proteome</keyword>
<dbReference type="SUPFAM" id="SSF52402">
    <property type="entry name" value="Adenine nucleotide alpha hydrolases-like"/>
    <property type="match status" value="2"/>
</dbReference>
<sequence>MKKQILICIDDSPTSSQALLYVSHLFGSQEDVNFLLLHVHAGSAAAFPEPEDSLNSLTPDRPTSAMSRKGDHLLQKARQKLEAHGIHAERITTCCQPAGSIASAIHQFGSHHLVDAIVVARRGVGIVGELLLGSVSSALFDRCRSTPLWVIDGNIQSERFLIPVDGTPNSMMAIDHLAHIFSGRTDVRLYLFHARSFLSSPPVCRPEMFYDRWGKEWCDTHLSGNGCMFTGPTHLLTEGGVSQECIFTLPEPTTIEESTAIISAARKNNCGTIVIGRRPESEVKSIFGGVSKRTIRQAENLALWVIG</sequence>
<organism evidence="4 5">
    <name type="scientific">Desulfopila aestuarii DSM 18488</name>
    <dbReference type="NCBI Taxonomy" id="1121416"/>
    <lineage>
        <taxon>Bacteria</taxon>
        <taxon>Pseudomonadati</taxon>
        <taxon>Thermodesulfobacteriota</taxon>
        <taxon>Desulfobulbia</taxon>
        <taxon>Desulfobulbales</taxon>
        <taxon>Desulfocapsaceae</taxon>
        <taxon>Desulfopila</taxon>
    </lineage>
</organism>
<gene>
    <name evidence="4" type="ORF">SAMN02745220_03555</name>
</gene>
<dbReference type="Proteomes" id="UP000184603">
    <property type="component" value="Unassembled WGS sequence"/>
</dbReference>
<dbReference type="CDD" id="cd00293">
    <property type="entry name" value="USP-like"/>
    <property type="match status" value="2"/>
</dbReference>
<evidence type="ECO:0000259" key="3">
    <source>
        <dbReference type="Pfam" id="PF00582"/>
    </source>
</evidence>
<dbReference type="PANTHER" id="PTHR46268:SF6">
    <property type="entry name" value="UNIVERSAL STRESS PROTEIN UP12"/>
    <property type="match status" value="1"/>
</dbReference>
<name>A0A1M7YDB2_9BACT</name>
<dbReference type="EMBL" id="FRFE01000020">
    <property type="protein sequence ID" value="SHO50630.1"/>
    <property type="molecule type" value="Genomic_DNA"/>
</dbReference>